<keyword evidence="3" id="KW-1185">Reference proteome</keyword>
<feature type="transmembrane region" description="Helical" evidence="1">
    <location>
        <begin position="61"/>
        <end position="82"/>
    </location>
</feature>
<keyword evidence="1" id="KW-0472">Membrane</keyword>
<accession>C7NGM2</accession>
<gene>
    <name evidence="2" type="ordered locus">Ksed_10880</name>
</gene>
<keyword evidence="1" id="KW-1133">Transmembrane helix</keyword>
<dbReference type="AlphaFoldDB" id="C7NGM2"/>
<sequence>MRLDHLEADLVQDSIDQLARRIGARFPDRSLHRVALRVRRLADEVEESADSSRLRIRWMRWVSGALALALAVATVLVALSVVSHLRAVGVLDTVSDVESLTSDLSATIWRKISLLP</sequence>
<dbReference type="EMBL" id="CP001686">
    <property type="protein sequence ID" value="ACV06130.1"/>
    <property type="molecule type" value="Genomic_DNA"/>
</dbReference>
<dbReference type="STRING" id="478801.Ksed_10880"/>
<organism evidence="2 3">
    <name type="scientific">Kytococcus sedentarius (strain ATCC 14392 / DSM 20547 / JCM 11482 / CCUG 33030 / NBRC 15357 / NCTC 11040 / CCM 314 / 541)</name>
    <name type="common">Micrococcus sedentarius</name>
    <dbReference type="NCBI Taxonomy" id="478801"/>
    <lineage>
        <taxon>Bacteria</taxon>
        <taxon>Bacillati</taxon>
        <taxon>Actinomycetota</taxon>
        <taxon>Actinomycetes</taxon>
        <taxon>Micrococcales</taxon>
        <taxon>Kytococcaceae</taxon>
        <taxon>Kytococcus</taxon>
    </lineage>
</organism>
<name>C7NGM2_KYTSD</name>
<reference evidence="2 3" key="1">
    <citation type="journal article" date="2009" name="Stand. Genomic Sci.">
        <title>Complete genome sequence of Kytococcus sedentarius type strain (541).</title>
        <authorList>
            <person name="Sims D."/>
            <person name="Brettin T."/>
            <person name="Detter J.C."/>
            <person name="Han C."/>
            <person name="Lapidus A."/>
            <person name="Copeland A."/>
            <person name="Glavina Del Rio T."/>
            <person name="Nolan M."/>
            <person name="Chen F."/>
            <person name="Lucas S."/>
            <person name="Tice H."/>
            <person name="Cheng J.F."/>
            <person name="Bruce D."/>
            <person name="Goodwin L."/>
            <person name="Pitluck S."/>
            <person name="Ovchinnikova G."/>
            <person name="Pati A."/>
            <person name="Ivanova N."/>
            <person name="Mavrommatis K."/>
            <person name="Chen A."/>
            <person name="Palaniappan K."/>
            <person name="D'haeseleer P."/>
            <person name="Chain P."/>
            <person name="Bristow J."/>
            <person name="Eisen J.A."/>
            <person name="Markowitz V."/>
            <person name="Hugenholtz P."/>
            <person name="Schneider S."/>
            <person name="Goker M."/>
            <person name="Pukall R."/>
            <person name="Kyrpides N.C."/>
            <person name="Klenk H.P."/>
        </authorList>
    </citation>
    <scope>NUCLEOTIDE SEQUENCE [LARGE SCALE GENOMIC DNA]</scope>
    <source>
        <strain evidence="3">ATCC 14392 / DSM 20547 / JCM 11482 / CCUG 33030 / NBRC 15357 / NCTC 11040 / CCM 314 / 541</strain>
    </source>
</reference>
<protein>
    <submittedName>
        <fullName evidence="2">Uncharacterized protein</fullName>
    </submittedName>
</protein>
<keyword evidence="1" id="KW-0812">Transmembrane</keyword>
<evidence type="ECO:0000313" key="3">
    <source>
        <dbReference type="Proteomes" id="UP000006666"/>
    </source>
</evidence>
<dbReference type="Proteomes" id="UP000006666">
    <property type="component" value="Chromosome"/>
</dbReference>
<proteinExistence type="predicted"/>
<evidence type="ECO:0000256" key="1">
    <source>
        <dbReference type="SAM" id="Phobius"/>
    </source>
</evidence>
<dbReference type="HOGENOM" id="CLU_2093633_0_0_11"/>
<dbReference type="KEGG" id="kse:Ksed_10880"/>
<evidence type="ECO:0000313" key="2">
    <source>
        <dbReference type="EMBL" id="ACV06130.1"/>
    </source>
</evidence>
<dbReference type="RefSeq" id="WP_015779075.1">
    <property type="nucleotide sequence ID" value="NC_013169.1"/>
</dbReference>